<dbReference type="GO" id="GO:0005737">
    <property type="term" value="C:cytoplasm"/>
    <property type="evidence" value="ECO:0007669"/>
    <property type="project" value="TreeGrafter"/>
</dbReference>
<sequence length="163" mass="19602">MIDNDGYRLNVGIVICNKKGQVLWAKRYGQHSWQFPQGGIHVTESPEEAMYRELFEELGLNKKDVRILTSTHYWLRYKLPKHLIRWNTDPVCIGQKQRWFLLELTCDDSNINVECTKAPEFDGWCWVSFWYPVRQVVSFKRDVYRQVMKEFFSFVSFMQKHLI</sequence>
<organism evidence="5 6">
    <name type="scientific">Candidatus Hamiltonella defensa</name>
    <name type="common">Bemisia tabaci</name>
    <dbReference type="NCBI Taxonomy" id="672795"/>
    <lineage>
        <taxon>Bacteria</taxon>
        <taxon>Pseudomonadati</taxon>
        <taxon>Pseudomonadota</taxon>
        <taxon>Gammaproteobacteria</taxon>
        <taxon>Enterobacterales</taxon>
        <taxon>Enterobacteriaceae</taxon>
        <taxon>aphid secondary symbionts</taxon>
        <taxon>Candidatus Williamhamiltonella</taxon>
    </lineage>
</organism>
<dbReference type="NCBIfam" id="NF001937">
    <property type="entry name" value="PRK00714.1-4"/>
    <property type="match status" value="1"/>
</dbReference>
<dbReference type="EMBL" id="CP016303">
    <property type="protein sequence ID" value="ASX26802.1"/>
    <property type="molecule type" value="Genomic_DNA"/>
</dbReference>
<evidence type="ECO:0000313" key="5">
    <source>
        <dbReference type="EMBL" id="ASX26802.1"/>
    </source>
</evidence>
<dbReference type="PRINTS" id="PR00502">
    <property type="entry name" value="NUDIXFAMILY"/>
</dbReference>
<dbReference type="SUPFAM" id="SSF55811">
    <property type="entry name" value="Nudix"/>
    <property type="match status" value="1"/>
</dbReference>
<dbReference type="HAMAP" id="MF_00298">
    <property type="entry name" value="Nudix_RppH"/>
    <property type="match status" value="1"/>
</dbReference>
<keyword evidence="3 4" id="KW-0378">Hydrolase</keyword>
<feature type="short sequence motif" description="Nudix box" evidence="4">
    <location>
        <begin position="38"/>
        <end position="59"/>
    </location>
</feature>
<dbReference type="PANTHER" id="PTHR23114:SF17">
    <property type="entry name" value="M7GPPPN-MRNA HYDROLASE"/>
    <property type="match status" value="1"/>
</dbReference>
<dbReference type="Gene3D" id="3.90.79.10">
    <property type="entry name" value="Nucleoside Triphosphate Pyrophosphohydrolase"/>
    <property type="match status" value="1"/>
</dbReference>
<reference evidence="5 6" key="2">
    <citation type="submission" date="2017-09" db="EMBL/GenBank/DDBJ databases">
        <title>The genome of whitefly Bemisia tabaci, a global crop pest, provides novel insights into virus transmission, host adaptation and insecticide resistance.</title>
        <authorList>
            <person name="Kaur N."/>
            <person name="Kliot A."/>
            <person name="Pinheiro P.V."/>
            <person name="Luan J."/>
            <person name="Zheng Y."/>
            <person name="Liu W."/>
            <person name="Sun H."/>
            <person name="Yang X."/>
            <person name="Xu Y."/>
            <person name="Luo Y."/>
            <person name="Kruse A."/>
            <person name="Fisher T.W."/>
            <person name="Nelson D.R."/>
            <person name="Elimelech M."/>
            <person name="MacCoss M."/>
            <person name="Johnson R."/>
            <person name="Cohen E."/>
            <person name="Hunter W.B."/>
            <person name="Brown J.K."/>
            <person name="Jander G."/>
            <person name="Cilia M."/>
            <person name="Douglas A.E."/>
            <person name="Ghanim M."/>
            <person name="Simmons A.M."/>
            <person name="Wintermantel W.M."/>
            <person name="Ling K.-S."/>
            <person name="Fei Z."/>
        </authorList>
    </citation>
    <scope>NUCLEOTIDE SEQUENCE [LARGE SCALE GENOMIC DNA]</scope>
    <source>
        <strain evidence="5 6">MEAM1</strain>
    </source>
</reference>
<name>A0A249E1C1_9ENTR</name>
<dbReference type="NCBIfam" id="NF001934">
    <property type="entry name" value="PRK00714.1-1"/>
    <property type="match status" value="1"/>
</dbReference>
<dbReference type="InterPro" id="IPR015797">
    <property type="entry name" value="NUDIX_hydrolase-like_dom_sf"/>
</dbReference>
<dbReference type="PROSITE" id="PS51462">
    <property type="entry name" value="NUDIX"/>
    <property type="match status" value="1"/>
</dbReference>
<evidence type="ECO:0000256" key="4">
    <source>
        <dbReference type="HAMAP-Rule" id="MF_00298"/>
    </source>
</evidence>
<evidence type="ECO:0000256" key="2">
    <source>
        <dbReference type="ARBA" id="ARBA00001946"/>
    </source>
</evidence>
<dbReference type="OrthoDB" id="9816040at2"/>
<dbReference type="NCBIfam" id="NF001938">
    <property type="entry name" value="PRK00714.1-5"/>
    <property type="match status" value="1"/>
</dbReference>
<gene>
    <name evidence="4" type="primary">rppH</name>
    <name evidence="4" type="synonym">nudH</name>
    <name evidence="5" type="ORF">BA171_07280</name>
</gene>
<dbReference type="Proteomes" id="UP000216438">
    <property type="component" value="Chromosome"/>
</dbReference>
<dbReference type="InterPro" id="IPR000086">
    <property type="entry name" value="NUDIX_hydrolase_dom"/>
</dbReference>
<comment type="cofactor">
    <cofactor evidence="2">
        <name>Mg(2+)</name>
        <dbReference type="ChEBI" id="CHEBI:18420"/>
    </cofactor>
</comment>
<reference evidence="6" key="1">
    <citation type="submission" date="2016-06" db="EMBL/GenBank/DDBJ databases">
        <authorList>
            <person name="Chen W."/>
            <person name="Hasegawa D.K."/>
        </authorList>
    </citation>
    <scope>NUCLEOTIDE SEQUENCE [LARGE SCALE GENOMIC DNA]</scope>
    <source>
        <strain evidence="6">MEAM1</strain>
    </source>
</reference>
<accession>A0A249E1C1</accession>
<dbReference type="FunFam" id="3.90.79.10:FF:000001">
    <property type="entry name" value="RNA pyrophosphohydrolase"/>
    <property type="match status" value="1"/>
</dbReference>
<dbReference type="PANTHER" id="PTHR23114">
    <property type="entry name" value="M7GPPPN-MRNA HYDROLASE"/>
    <property type="match status" value="1"/>
</dbReference>
<protein>
    <recommendedName>
        <fullName evidence="4">RNA pyrophosphohydrolase</fullName>
        <ecNumber evidence="4">3.6.1.-</ecNumber>
    </recommendedName>
    <alternativeName>
        <fullName evidence="4">(Di)nucleoside polyphosphate hydrolase</fullName>
    </alternativeName>
</protein>
<dbReference type="EC" id="3.6.1.-" evidence="4"/>
<comment type="cofactor">
    <cofactor evidence="4">
        <name>a divalent metal cation</name>
        <dbReference type="ChEBI" id="CHEBI:60240"/>
    </cofactor>
</comment>
<dbReference type="PROSITE" id="PS00893">
    <property type="entry name" value="NUDIX_BOX"/>
    <property type="match status" value="1"/>
</dbReference>
<comment type="function">
    <text evidence="4">Accelerates the degradation of transcripts by removing pyrophosphate from the 5'-end of triphosphorylated RNA, leading to a more labile monophosphorylated state that can stimulate subsequent ribonuclease cleavage.</text>
</comment>
<dbReference type="GO" id="GO:0006402">
    <property type="term" value="P:mRNA catabolic process"/>
    <property type="evidence" value="ECO:0007669"/>
    <property type="project" value="TreeGrafter"/>
</dbReference>
<dbReference type="GO" id="GO:0034353">
    <property type="term" value="F:mRNA 5'-diphosphatase activity"/>
    <property type="evidence" value="ECO:0007669"/>
    <property type="project" value="UniProtKB-ARBA"/>
</dbReference>
<dbReference type="CDD" id="cd03671">
    <property type="entry name" value="NUDIX_Ap4A_hydrolase_plant_like"/>
    <property type="match status" value="1"/>
</dbReference>
<comment type="similarity">
    <text evidence="4">Belongs to the Nudix hydrolase family. RppH subfamily.</text>
</comment>
<dbReference type="AlphaFoldDB" id="A0A249E1C1"/>
<evidence type="ECO:0000313" key="6">
    <source>
        <dbReference type="Proteomes" id="UP000216438"/>
    </source>
</evidence>
<dbReference type="InterPro" id="IPR020084">
    <property type="entry name" value="NUDIX_hydrolase_CS"/>
</dbReference>
<dbReference type="InterPro" id="IPR022927">
    <property type="entry name" value="RppH"/>
</dbReference>
<evidence type="ECO:0000256" key="1">
    <source>
        <dbReference type="ARBA" id="ARBA00001936"/>
    </source>
</evidence>
<evidence type="ECO:0000256" key="3">
    <source>
        <dbReference type="ARBA" id="ARBA00022801"/>
    </source>
</evidence>
<proteinExistence type="inferred from homology"/>
<dbReference type="InterPro" id="IPR020476">
    <property type="entry name" value="Nudix_hydrolase"/>
</dbReference>
<dbReference type="RefSeq" id="WP_046493648.1">
    <property type="nucleotide sequence ID" value="NZ_CP016303.1"/>
</dbReference>
<comment type="cofactor">
    <cofactor evidence="1">
        <name>Mn(2+)</name>
        <dbReference type="ChEBI" id="CHEBI:29035"/>
    </cofactor>
</comment>
<dbReference type="Pfam" id="PF00293">
    <property type="entry name" value="NUDIX"/>
    <property type="match status" value="1"/>
</dbReference>